<feature type="transmembrane region" description="Helical" evidence="3">
    <location>
        <begin position="441"/>
        <end position="458"/>
    </location>
</feature>
<evidence type="ECO:0000256" key="3">
    <source>
        <dbReference type="SAM" id="Phobius"/>
    </source>
</evidence>
<organism evidence="4 5">
    <name type="scientific">Meganyctiphanes norvegica</name>
    <name type="common">Northern krill</name>
    <name type="synonym">Thysanopoda norvegica</name>
    <dbReference type="NCBI Taxonomy" id="48144"/>
    <lineage>
        <taxon>Eukaryota</taxon>
        <taxon>Metazoa</taxon>
        <taxon>Ecdysozoa</taxon>
        <taxon>Arthropoda</taxon>
        <taxon>Crustacea</taxon>
        <taxon>Multicrustacea</taxon>
        <taxon>Malacostraca</taxon>
        <taxon>Eumalacostraca</taxon>
        <taxon>Eucarida</taxon>
        <taxon>Euphausiacea</taxon>
        <taxon>Euphausiidae</taxon>
        <taxon>Meganyctiphanes</taxon>
    </lineage>
</organism>
<keyword evidence="3" id="KW-0472">Membrane</keyword>
<feature type="transmembrane region" description="Helical" evidence="3">
    <location>
        <begin position="380"/>
        <end position="403"/>
    </location>
</feature>
<feature type="transmembrane region" description="Helical" evidence="3">
    <location>
        <begin position="340"/>
        <end position="359"/>
    </location>
</feature>
<feature type="transmembrane region" description="Helical" evidence="3">
    <location>
        <begin position="521"/>
        <end position="541"/>
    </location>
</feature>
<feature type="transmembrane region" description="Helical" evidence="3">
    <location>
        <begin position="183"/>
        <end position="201"/>
    </location>
</feature>
<evidence type="ECO:0008006" key="6">
    <source>
        <dbReference type="Google" id="ProtNLM"/>
    </source>
</evidence>
<dbReference type="EMBL" id="CAXKWB010001776">
    <property type="protein sequence ID" value="CAL4065434.1"/>
    <property type="molecule type" value="Genomic_DNA"/>
</dbReference>
<comment type="caution">
    <text evidence="4">The sequence shown here is derived from an EMBL/GenBank/DDBJ whole genome shotgun (WGS) entry which is preliminary data.</text>
</comment>
<feature type="compositionally biased region" description="Basic and acidic residues" evidence="2">
    <location>
        <begin position="18"/>
        <end position="37"/>
    </location>
</feature>
<feature type="transmembrane region" description="Helical" evidence="3">
    <location>
        <begin position="479"/>
        <end position="501"/>
    </location>
</feature>
<feature type="coiled-coil region" evidence="1">
    <location>
        <begin position="265"/>
        <end position="292"/>
    </location>
</feature>
<dbReference type="Proteomes" id="UP001497623">
    <property type="component" value="Unassembled WGS sequence"/>
</dbReference>
<evidence type="ECO:0000313" key="5">
    <source>
        <dbReference type="Proteomes" id="UP001497623"/>
    </source>
</evidence>
<accession>A0AAV2PVB5</accession>
<feature type="compositionally biased region" description="Polar residues" evidence="2">
    <location>
        <begin position="1"/>
        <end position="10"/>
    </location>
</feature>
<keyword evidence="3" id="KW-0812">Transmembrane</keyword>
<name>A0AAV2PVB5_MEGNR</name>
<evidence type="ECO:0000313" key="4">
    <source>
        <dbReference type="EMBL" id="CAL4065434.1"/>
    </source>
</evidence>
<sequence length="569" mass="65457">MESGTKQNKLSGKGAQKSNKETVKKEKNNASVDKEKKKITPLVTDSNLKENKVIFKNLNLFDNSRRVDTDNQCKISENQHDLNMKHQEISKQSQNITDFEEDLLTNQQDNIQDNLLPSEDTVQENLNKMKKNNLQSQTITLDHQKPEEQAASLKPSEMANQLHLKAKHKISEINVNKISNRAMVVYILLALVFGTILMYIISTLSDNKSMKIQLNIAQTTIEDLNIRVRTITAEKIKFQDQFQEILTKNSDNTYHAEMSRITSERDSLKIKLQEADYQLKHLQTKLDQALTEKNYLQAHASEANPLINIHSPDESKDKNGYSNWIISLQSLVGYIQYMPAYFLFSFQITFLNLMCSILFRDKLSPILLKLKYVNPRVSELLYFFCCVLGYPISCELIGFLGWMTGFSVSKRNMASIPSPIGLMVRSGSDIVSDWVFKDNALLLWLLCIFIGGIITFISHMWYHALSKRLKDNGFEKRHILLTMIFTLVLLNQCLYRIFSWFTGVTMGPRTYINWLGARKAVSSLLSILIYSLAALFTLRLFHVNMPNLIRNVFRMSQKLFFNAKSKSAK</sequence>
<keyword evidence="5" id="KW-1185">Reference proteome</keyword>
<dbReference type="AlphaFoldDB" id="A0AAV2PVB5"/>
<keyword evidence="3" id="KW-1133">Transmembrane helix</keyword>
<gene>
    <name evidence="4" type="ORF">MNOR_LOCUS4762</name>
</gene>
<protein>
    <recommendedName>
        <fullName evidence="6">Transmembrane protein</fullName>
    </recommendedName>
</protein>
<evidence type="ECO:0000256" key="2">
    <source>
        <dbReference type="SAM" id="MobiDB-lite"/>
    </source>
</evidence>
<feature type="region of interest" description="Disordered" evidence="2">
    <location>
        <begin position="1"/>
        <end position="37"/>
    </location>
</feature>
<proteinExistence type="predicted"/>
<evidence type="ECO:0000256" key="1">
    <source>
        <dbReference type="SAM" id="Coils"/>
    </source>
</evidence>
<reference evidence="4 5" key="1">
    <citation type="submission" date="2024-05" db="EMBL/GenBank/DDBJ databases">
        <authorList>
            <person name="Wallberg A."/>
        </authorList>
    </citation>
    <scope>NUCLEOTIDE SEQUENCE [LARGE SCALE GENOMIC DNA]</scope>
</reference>
<keyword evidence="1" id="KW-0175">Coiled coil</keyword>